<dbReference type="AlphaFoldDB" id="A0A6G0XWL3"/>
<protein>
    <submittedName>
        <fullName evidence="1">Uncharacterized protein</fullName>
    </submittedName>
</protein>
<accession>A0A6G0XWL3</accession>
<evidence type="ECO:0000313" key="2">
    <source>
        <dbReference type="Proteomes" id="UP000478052"/>
    </source>
</evidence>
<name>A0A6G0XWL3_APHCR</name>
<evidence type="ECO:0000313" key="1">
    <source>
        <dbReference type="EMBL" id="KAF0744920.1"/>
    </source>
</evidence>
<reference evidence="1 2" key="1">
    <citation type="submission" date="2019-08" db="EMBL/GenBank/DDBJ databases">
        <title>Whole genome of Aphis craccivora.</title>
        <authorList>
            <person name="Voronova N.V."/>
            <person name="Shulinski R.S."/>
            <person name="Bandarenka Y.V."/>
            <person name="Zhorov D.G."/>
            <person name="Warner D."/>
        </authorList>
    </citation>
    <scope>NUCLEOTIDE SEQUENCE [LARGE SCALE GENOMIC DNA]</scope>
    <source>
        <strain evidence="1">180601</strain>
        <tissue evidence="1">Whole Body</tissue>
    </source>
</reference>
<comment type="caution">
    <text evidence="1">The sequence shown here is derived from an EMBL/GenBank/DDBJ whole genome shotgun (WGS) entry which is preliminary data.</text>
</comment>
<dbReference type="OrthoDB" id="7699963at2759"/>
<sequence>VVVATNPVWCAHGIKEKLGFGITNNEIEHNLNIEKNQFLDDNETSDCSSQNLDTLAGKEFVITFSSEEWQIIKPGEILYKNNSKKNTNSSRIYYILPNNKAKVYPSGSFYIKIVSKCTVCDSYFEGVVYEKPTTTSRVLNMQCSYTGNFEELHKTKKRRMIGSIQSNAIAAIINGGHLSESFREMEAVRLMKIGDHNPSIIPTGNALRLFKSRKPTSEKRNDDTLTAIA</sequence>
<dbReference type="EMBL" id="VUJU01007489">
    <property type="protein sequence ID" value="KAF0744920.1"/>
    <property type="molecule type" value="Genomic_DNA"/>
</dbReference>
<gene>
    <name evidence="1" type="ORF">FWK35_00025564</name>
</gene>
<proteinExistence type="predicted"/>
<keyword evidence="2" id="KW-1185">Reference proteome</keyword>
<feature type="non-terminal residue" evidence="1">
    <location>
        <position position="229"/>
    </location>
</feature>
<feature type="non-terminal residue" evidence="1">
    <location>
        <position position="1"/>
    </location>
</feature>
<organism evidence="1 2">
    <name type="scientific">Aphis craccivora</name>
    <name type="common">Cowpea aphid</name>
    <dbReference type="NCBI Taxonomy" id="307492"/>
    <lineage>
        <taxon>Eukaryota</taxon>
        <taxon>Metazoa</taxon>
        <taxon>Ecdysozoa</taxon>
        <taxon>Arthropoda</taxon>
        <taxon>Hexapoda</taxon>
        <taxon>Insecta</taxon>
        <taxon>Pterygota</taxon>
        <taxon>Neoptera</taxon>
        <taxon>Paraneoptera</taxon>
        <taxon>Hemiptera</taxon>
        <taxon>Sternorrhyncha</taxon>
        <taxon>Aphidomorpha</taxon>
        <taxon>Aphidoidea</taxon>
        <taxon>Aphididae</taxon>
        <taxon>Aphidini</taxon>
        <taxon>Aphis</taxon>
        <taxon>Aphis</taxon>
    </lineage>
</organism>
<dbReference type="Proteomes" id="UP000478052">
    <property type="component" value="Unassembled WGS sequence"/>
</dbReference>